<organism evidence="3 4">
    <name type="scientific">Candidatus Sherwoodlollariibacterium unditelluris</name>
    <dbReference type="NCBI Taxonomy" id="1974757"/>
    <lineage>
        <taxon>Bacteria</taxon>
        <taxon>Pseudomonadati</taxon>
        <taxon>Candidatus Omnitrophota</taxon>
        <taxon>Candidatus Sherwoodlollariibacterium</taxon>
    </lineage>
</organism>
<dbReference type="Proteomes" id="UP000231292">
    <property type="component" value="Unassembled WGS sequence"/>
</dbReference>
<name>A0A2G9YJN6_9BACT</name>
<dbReference type="EMBL" id="PCRK01000063">
    <property type="protein sequence ID" value="PIP19457.1"/>
    <property type="molecule type" value="Genomic_DNA"/>
</dbReference>
<dbReference type="Pfam" id="PF10442">
    <property type="entry name" value="FIST_C"/>
    <property type="match status" value="1"/>
</dbReference>
<sequence>MQVGIGFSAESDHIKAAKEAVDNAMPGINKGKVDLAFLFSTIKFNHPLVLKTIAESLKNIPLLGLNTPAVMFNLGIYSNGLLVVLFSLPEGIYFNTACVKEVSTKTALASGEKLGEELLYGCQGVRRNLSIIFSDGCIADKQNIIFGLQEKIGRSFPMVGASTCGLNARTEKACLYFGSLALNDAVCGILFGDKLNFGLGIKHGWQPLGKPRKITRSSGNTINEIDDKAGVDLYQEYLAKNVSGLKKNLGRISTFYPLGIDITRKKEYLLRSLSSIEDDGSLVFNGDTPQGSTVRLMISSKESCLESTRQAAKLAKKSLGNQKPKLLLVFNSLARAILLGRQENMEIEIIKDVFGKDTPIAGVYTLTEQAPLSSAIYLGKSYFHNNSIAILAIAG</sequence>
<dbReference type="AlphaFoldDB" id="A0A2G9YJN6"/>
<evidence type="ECO:0000313" key="4">
    <source>
        <dbReference type="Proteomes" id="UP000231292"/>
    </source>
</evidence>
<dbReference type="SMART" id="SM01204">
    <property type="entry name" value="FIST_C"/>
    <property type="match status" value="1"/>
</dbReference>
<evidence type="ECO:0000313" key="3">
    <source>
        <dbReference type="EMBL" id="PIP19457.1"/>
    </source>
</evidence>
<proteinExistence type="predicted"/>
<feature type="domain" description="FIST C-domain" evidence="2">
    <location>
        <begin position="230"/>
        <end position="372"/>
    </location>
</feature>
<gene>
    <name evidence="3" type="ORF">COX41_02755</name>
</gene>
<protein>
    <recommendedName>
        <fullName evidence="5">FIST domain-containing protein</fullName>
    </recommendedName>
</protein>
<accession>A0A2G9YJN6</accession>
<dbReference type="InterPro" id="IPR013702">
    <property type="entry name" value="FIST_domain_N"/>
</dbReference>
<feature type="domain" description="FIST" evidence="1">
    <location>
        <begin position="32"/>
        <end position="229"/>
    </location>
</feature>
<evidence type="ECO:0008006" key="5">
    <source>
        <dbReference type="Google" id="ProtNLM"/>
    </source>
</evidence>
<evidence type="ECO:0000259" key="2">
    <source>
        <dbReference type="SMART" id="SM01204"/>
    </source>
</evidence>
<dbReference type="InterPro" id="IPR019494">
    <property type="entry name" value="FIST_C"/>
</dbReference>
<comment type="caution">
    <text evidence="3">The sequence shown here is derived from an EMBL/GenBank/DDBJ whole genome shotgun (WGS) entry which is preliminary data.</text>
</comment>
<dbReference type="PANTHER" id="PTHR40252:SF2">
    <property type="entry name" value="BLR0328 PROTEIN"/>
    <property type="match status" value="1"/>
</dbReference>
<evidence type="ECO:0000259" key="1">
    <source>
        <dbReference type="SMART" id="SM00897"/>
    </source>
</evidence>
<dbReference type="SMART" id="SM00897">
    <property type="entry name" value="FIST"/>
    <property type="match status" value="1"/>
</dbReference>
<dbReference type="Pfam" id="PF08495">
    <property type="entry name" value="FIST"/>
    <property type="match status" value="1"/>
</dbReference>
<reference evidence="3 4" key="1">
    <citation type="submission" date="2017-09" db="EMBL/GenBank/DDBJ databases">
        <title>Depth-based differentiation of microbial function through sediment-hosted aquifers and enrichment of novel symbionts in the deep terrestrial subsurface.</title>
        <authorList>
            <person name="Probst A.J."/>
            <person name="Ladd B."/>
            <person name="Jarett J.K."/>
            <person name="Geller-Mcgrath D.E."/>
            <person name="Sieber C.M."/>
            <person name="Emerson J.B."/>
            <person name="Anantharaman K."/>
            <person name="Thomas B.C."/>
            <person name="Malmstrom R."/>
            <person name="Stieglmeier M."/>
            <person name="Klingl A."/>
            <person name="Woyke T."/>
            <person name="Ryan C.M."/>
            <person name="Banfield J.F."/>
        </authorList>
    </citation>
    <scope>NUCLEOTIDE SEQUENCE [LARGE SCALE GENOMIC DNA]</scope>
    <source>
        <strain evidence="3">CG23_combo_of_CG06-09_8_20_14_all_41_10</strain>
    </source>
</reference>
<dbReference type="PANTHER" id="PTHR40252">
    <property type="entry name" value="BLR0328 PROTEIN"/>
    <property type="match status" value="1"/>
</dbReference>